<dbReference type="PROSITE" id="PS51671">
    <property type="entry name" value="ACT"/>
    <property type="match status" value="1"/>
</dbReference>
<evidence type="ECO:0000256" key="10">
    <source>
        <dbReference type="ARBA" id="ARBA00049406"/>
    </source>
</evidence>
<evidence type="ECO:0000256" key="1">
    <source>
        <dbReference type="ARBA" id="ARBA00001966"/>
    </source>
</evidence>
<comment type="catalytic activity">
    <reaction evidence="10 11 12">
        <text>L-serine = pyruvate + NH4(+)</text>
        <dbReference type="Rhea" id="RHEA:19169"/>
        <dbReference type="ChEBI" id="CHEBI:15361"/>
        <dbReference type="ChEBI" id="CHEBI:28938"/>
        <dbReference type="ChEBI" id="CHEBI:33384"/>
        <dbReference type="EC" id="4.3.1.17"/>
    </reaction>
</comment>
<proteinExistence type="inferred from homology"/>
<dbReference type="Proteomes" id="UP000001170">
    <property type="component" value="Chromosome"/>
</dbReference>
<dbReference type="CDD" id="cd04903">
    <property type="entry name" value="ACT_LSD"/>
    <property type="match status" value="1"/>
</dbReference>
<dbReference type="InterPro" id="IPR045865">
    <property type="entry name" value="ACT-like_dom_sf"/>
</dbReference>
<dbReference type="InterPro" id="IPR005131">
    <property type="entry name" value="Ser_deHydtase_bsu"/>
</dbReference>
<dbReference type="GO" id="GO:0006094">
    <property type="term" value="P:gluconeogenesis"/>
    <property type="evidence" value="ECO:0007669"/>
    <property type="project" value="UniProtKB-UniRule"/>
</dbReference>
<keyword evidence="9 11" id="KW-0456">Lyase</keyword>
<dbReference type="InterPro" id="IPR054480">
    <property type="entry name" value="AHAS_small-like_ACT"/>
</dbReference>
<dbReference type="UniPathway" id="UPA00138"/>
<keyword evidence="4 11" id="KW-0312">Gluconeogenesis</keyword>
<dbReference type="InterPro" id="IPR002912">
    <property type="entry name" value="ACT_dom"/>
</dbReference>
<organism evidence="14 15">
    <name type="scientific">Streptococcus thermophilus (strain ATCC BAA-250 / LMG 18311)</name>
    <dbReference type="NCBI Taxonomy" id="264199"/>
    <lineage>
        <taxon>Bacteria</taxon>
        <taxon>Bacillati</taxon>
        <taxon>Bacillota</taxon>
        <taxon>Bacilli</taxon>
        <taxon>Lactobacillales</taxon>
        <taxon>Streptococcaceae</taxon>
        <taxon>Streptococcus</taxon>
    </lineage>
</organism>
<dbReference type="SUPFAM" id="SSF143548">
    <property type="entry name" value="Serine metabolism enzymes domain"/>
    <property type="match status" value="1"/>
</dbReference>
<dbReference type="GO" id="GO:0051539">
    <property type="term" value="F:4 iron, 4 sulfur cluster binding"/>
    <property type="evidence" value="ECO:0007669"/>
    <property type="project" value="UniProtKB-UniRule"/>
</dbReference>
<evidence type="ECO:0000256" key="11">
    <source>
        <dbReference type="PIRNR" id="PIRNR036692"/>
    </source>
</evidence>
<dbReference type="PANTHER" id="PTHR30182">
    <property type="entry name" value="L-SERINE DEHYDRATASE"/>
    <property type="match status" value="1"/>
</dbReference>
<dbReference type="eggNOG" id="COG1760">
    <property type="taxonomic scope" value="Bacteria"/>
</dbReference>
<dbReference type="KEGG" id="stl:stu1316"/>
<evidence type="ECO:0000256" key="9">
    <source>
        <dbReference type="ARBA" id="ARBA00023239"/>
    </source>
</evidence>
<keyword evidence="5 11" id="KW-0004">4Fe-4S</keyword>
<evidence type="ECO:0000313" key="14">
    <source>
        <dbReference type="EMBL" id="AAV60946.1"/>
    </source>
</evidence>
<keyword evidence="7 11" id="KW-0408">Iron</keyword>
<evidence type="ECO:0000256" key="6">
    <source>
        <dbReference type="ARBA" id="ARBA00022723"/>
    </source>
</evidence>
<dbReference type="FunFam" id="3.30.1330.90:FF:000004">
    <property type="entry name" value="L-serine dehydratase, iron-sulfur-dependent subunit beta"/>
    <property type="match status" value="1"/>
</dbReference>
<dbReference type="PANTHER" id="PTHR30182:SF12">
    <property type="entry name" value="L-SERINE DEHYDRATASE, BETA CHAIN-RELATED"/>
    <property type="match status" value="1"/>
</dbReference>
<dbReference type="FunFam" id="3.30.70.260:FF:000008">
    <property type="entry name" value="D-3-phosphoglycerate dehydrogenase, chloroplastic"/>
    <property type="match status" value="1"/>
</dbReference>
<keyword evidence="8 11" id="KW-0411">Iron-sulfur</keyword>
<evidence type="ECO:0000256" key="2">
    <source>
        <dbReference type="ARBA" id="ARBA00004742"/>
    </source>
</evidence>
<keyword evidence="15" id="KW-1185">Reference proteome</keyword>
<dbReference type="STRING" id="264199.stu1316"/>
<dbReference type="GO" id="GO:0046872">
    <property type="term" value="F:metal ion binding"/>
    <property type="evidence" value="ECO:0007669"/>
    <property type="project" value="UniProtKB-UniRule"/>
</dbReference>
<evidence type="ECO:0000256" key="3">
    <source>
        <dbReference type="ARBA" id="ARBA00008636"/>
    </source>
</evidence>
<accession>Q5M3Q7</accession>
<reference evidence="14 15" key="1">
    <citation type="journal article" date="2004" name="Nat. Biotechnol.">
        <title>Complete sequence and comparative genome analysis of the dairy bacterium Streptococcus thermophilus.</title>
        <authorList>
            <person name="Bolotin A."/>
            <person name="Quinquis B."/>
            <person name="Renault P."/>
            <person name="Sorokin A."/>
            <person name="Ehrlich S.D."/>
            <person name="Kulakauskas S."/>
            <person name="Lapidus A."/>
            <person name="Goltsman E."/>
            <person name="Mazur M."/>
            <person name="Pusch G.D."/>
            <person name="Fonstein M."/>
            <person name="Overbeek R."/>
            <person name="Kyprides N."/>
            <person name="Purnelle B."/>
            <person name="Prozzi D."/>
            <person name="Ngui K."/>
            <person name="Masuy D."/>
            <person name="Hancy F."/>
            <person name="Burteau S."/>
            <person name="Boutry M."/>
            <person name="Delcour J."/>
            <person name="Goffeau A."/>
            <person name="Hols P."/>
        </authorList>
    </citation>
    <scope>NUCLEOTIDE SEQUENCE [LARGE SCALE GENOMIC DNA]</scope>
    <source>
        <strain evidence="15">ATCC BAA-250 / LMG 18311</strain>
    </source>
</reference>
<feature type="domain" description="ACT" evidence="13">
    <location>
        <begin position="166"/>
        <end position="237"/>
    </location>
</feature>
<evidence type="ECO:0000256" key="12">
    <source>
        <dbReference type="RuleBase" id="RU366059"/>
    </source>
</evidence>
<gene>
    <name evidence="14" type="primary">sdaB</name>
    <name evidence="14" type="ordered locus">stu1316</name>
</gene>
<dbReference type="InterPro" id="IPR004643">
    <property type="entry name" value="Fe-S_L-Ser_bsu"/>
</dbReference>
<evidence type="ECO:0000256" key="4">
    <source>
        <dbReference type="ARBA" id="ARBA00022432"/>
    </source>
</evidence>
<dbReference type="Pfam" id="PF22629">
    <property type="entry name" value="ACT_AHAS_ss"/>
    <property type="match status" value="1"/>
</dbReference>
<comment type="similarity">
    <text evidence="3 11 12">Belongs to the iron-sulfur dependent L-serine dehydratase family.</text>
</comment>
<evidence type="ECO:0000256" key="7">
    <source>
        <dbReference type="ARBA" id="ARBA00023004"/>
    </source>
</evidence>
<dbReference type="SUPFAM" id="SSF55021">
    <property type="entry name" value="ACT-like"/>
    <property type="match status" value="1"/>
</dbReference>
<dbReference type="Pfam" id="PF03315">
    <property type="entry name" value="SDH_beta"/>
    <property type="match status" value="1"/>
</dbReference>
<keyword evidence="6 11" id="KW-0479">Metal-binding</keyword>
<dbReference type="NCBIfam" id="TIGR00719">
    <property type="entry name" value="sda_beta"/>
    <property type="match status" value="1"/>
</dbReference>
<dbReference type="EMBL" id="CP000023">
    <property type="protein sequence ID" value="AAV60946.1"/>
    <property type="molecule type" value="Genomic_DNA"/>
</dbReference>
<dbReference type="PIRSF" id="PIRSF036692">
    <property type="entry name" value="SDH_B"/>
    <property type="match status" value="1"/>
</dbReference>
<dbReference type="HOGENOM" id="CLU_086592_0_0_9"/>
<comment type="pathway">
    <text evidence="2 11">Carbohydrate biosynthesis; gluconeogenesis.</text>
</comment>
<evidence type="ECO:0000313" key="15">
    <source>
        <dbReference type="Proteomes" id="UP000001170"/>
    </source>
</evidence>
<dbReference type="Gene3D" id="3.30.1330.90">
    <property type="entry name" value="D-3-phosphoglycerate dehydrogenase, domain 3"/>
    <property type="match status" value="1"/>
</dbReference>
<protein>
    <recommendedName>
        <fullName evidence="11">L-serine deaminase</fullName>
    </recommendedName>
</protein>
<dbReference type="InterPro" id="IPR051318">
    <property type="entry name" value="Fe-S_L-Ser"/>
</dbReference>
<evidence type="ECO:0000259" key="13">
    <source>
        <dbReference type="PROSITE" id="PS51671"/>
    </source>
</evidence>
<sequence>MVYWEYKINQTRRVMKNLKFQSVFDIIGPVMVGPSSSHTAGAVRIGKIVSAIFGDAPTEVEFQLFNSFAKTYRGHGTDVALVAGILGMETDDPDIPHALDIAHEKGIKVYWKINKDSKAPHPNTTRITLKNATKTISATGISIGGGNIQVTELNGFAVNLKMNTPTLIIVHQDVPGMVALVTDILSRYGINIAQMTVTRENAGEKAIMIIEVDSHQCDEAVADIARIPNLHNVNFFS</sequence>
<dbReference type="Gene3D" id="3.30.70.260">
    <property type="match status" value="1"/>
</dbReference>
<comment type="cofactor">
    <cofactor evidence="1 12">
        <name>[4Fe-4S] cluster</name>
        <dbReference type="ChEBI" id="CHEBI:49883"/>
    </cofactor>
</comment>
<evidence type="ECO:0000256" key="8">
    <source>
        <dbReference type="ARBA" id="ARBA00023014"/>
    </source>
</evidence>
<dbReference type="GO" id="GO:0003941">
    <property type="term" value="F:L-serine ammonia-lyase activity"/>
    <property type="evidence" value="ECO:0007669"/>
    <property type="project" value="UniProtKB-UniRule"/>
</dbReference>
<evidence type="ECO:0000256" key="5">
    <source>
        <dbReference type="ARBA" id="ARBA00022485"/>
    </source>
</evidence>
<dbReference type="AlphaFoldDB" id="Q5M3Q7"/>
<name>Q5M3Q7_STRT2</name>
<dbReference type="InterPro" id="IPR029009">
    <property type="entry name" value="ASB_dom_sf"/>
</dbReference>